<feature type="non-terminal residue" evidence="1">
    <location>
        <position position="1"/>
    </location>
</feature>
<gene>
    <name evidence="1" type="ORF">EAG_07610</name>
</gene>
<dbReference type="AlphaFoldDB" id="E1ZVN0"/>
<proteinExistence type="predicted"/>
<keyword evidence="2" id="KW-1185">Reference proteome</keyword>
<organism evidence="2">
    <name type="scientific">Camponotus floridanus</name>
    <name type="common">Florida carpenter ant</name>
    <dbReference type="NCBI Taxonomy" id="104421"/>
    <lineage>
        <taxon>Eukaryota</taxon>
        <taxon>Metazoa</taxon>
        <taxon>Ecdysozoa</taxon>
        <taxon>Arthropoda</taxon>
        <taxon>Hexapoda</taxon>
        <taxon>Insecta</taxon>
        <taxon>Pterygota</taxon>
        <taxon>Neoptera</taxon>
        <taxon>Endopterygota</taxon>
        <taxon>Hymenoptera</taxon>
        <taxon>Apocrita</taxon>
        <taxon>Aculeata</taxon>
        <taxon>Formicoidea</taxon>
        <taxon>Formicidae</taxon>
        <taxon>Formicinae</taxon>
        <taxon>Camponotus</taxon>
    </lineage>
</organism>
<feature type="non-terminal residue" evidence="1">
    <location>
        <position position="47"/>
    </location>
</feature>
<evidence type="ECO:0000313" key="2">
    <source>
        <dbReference type="Proteomes" id="UP000000311"/>
    </source>
</evidence>
<name>E1ZVN0_CAMFO</name>
<dbReference type="EMBL" id="GL434565">
    <property type="protein sequence ID" value="EFN74759.1"/>
    <property type="molecule type" value="Genomic_DNA"/>
</dbReference>
<reference evidence="1 2" key="1">
    <citation type="journal article" date="2010" name="Science">
        <title>Genomic comparison of the ants Camponotus floridanus and Harpegnathos saltator.</title>
        <authorList>
            <person name="Bonasio R."/>
            <person name="Zhang G."/>
            <person name="Ye C."/>
            <person name="Mutti N.S."/>
            <person name="Fang X."/>
            <person name="Qin N."/>
            <person name="Donahue G."/>
            <person name="Yang P."/>
            <person name="Li Q."/>
            <person name="Li C."/>
            <person name="Zhang P."/>
            <person name="Huang Z."/>
            <person name="Berger S.L."/>
            <person name="Reinberg D."/>
            <person name="Wang J."/>
            <person name="Liebig J."/>
        </authorList>
    </citation>
    <scope>NUCLEOTIDE SEQUENCE [LARGE SCALE GENOMIC DNA]</scope>
    <source>
        <strain evidence="2">C129</strain>
    </source>
</reference>
<protein>
    <submittedName>
        <fullName evidence="1">Uncharacterized protein</fullName>
    </submittedName>
</protein>
<evidence type="ECO:0000313" key="1">
    <source>
        <dbReference type="EMBL" id="EFN74759.1"/>
    </source>
</evidence>
<dbReference type="InParanoid" id="E1ZVN0"/>
<sequence length="47" mass="5569">FFSSKKIIEETIATHVDRLQRNFRELNDELKKLGNIELPEILLTSRI</sequence>
<dbReference type="Proteomes" id="UP000000311">
    <property type="component" value="Unassembled WGS sequence"/>
</dbReference>
<accession>E1ZVN0</accession>